<dbReference type="InterPro" id="IPR036291">
    <property type="entry name" value="NAD(P)-bd_dom_sf"/>
</dbReference>
<evidence type="ECO:0000313" key="2">
    <source>
        <dbReference type="EMBL" id="QUX25557.1"/>
    </source>
</evidence>
<dbReference type="PANTHER" id="PTHR43781:SF1">
    <property type="entry name" value="SACCHAROPINE DEHYDROGENASE"/>
    <property type="match status" value="1"/>
</dbReference>
<dbReference type="Pfam" id="PF03435">
    <property type="entry name" value="Sacchrp_dh_NADP"/>
    <property type="match status" value="1"/>
</dbReference>
<dbReference type="Gene3D" id="3.40.50.720">
    <property type="entry name" value="NAD(P)-binding Rossmann-like Domain"/>
    <property type="match status" value="1"/>
</dbReference>
<feature type="domain" description="Saccharopine dehydrogenase NADP binding" evidence="1">
    <location>
        <begin position="14"/>
        <end position="132"/>
    </location>
</feature>
<dbReference type="InterPro" id="IPR005097">
    <property type="entry name" value="Sacchrp_dh_NADP-bd"/>
</dbReference>
<accession>A0ABX8BU72</accession>
<name>A0ABX8BU72_9ACTN</name>
<evidence type="ECO:0000259" key="1">
    <source>
        <dbReference type="Pfam" id="PF03435"/>
    </source>
</evidence>
<proteinExistence type="predicted"/>
<gene>
    <name evidence="2" type="ORF">KGD84_15745</name>
</gene>
<dbReference type="PANTHER" id="PTHR43781">
    <property type="entry name" value="SACCHAROPINE DEHYDROGENASE"/>
    <property type="match status" value="1"/>
</dbReference>
<keyword evidence="3" id="KW-1185">Reference proteome</keyword>
<dbReference type="Proteomes" id="UP000676079">
    <property type="component" value="Chromosome"/>
</dbReference>
<dbReference type="EMBL" id="CP074133">
    <property type="protein sequence ID" value="QUX25557.1"/>
    <property type="molecule type" value="Genomic_DNA"/>
</dbReference>
<protein>
    <submittedName>
        <fullName evidence="2">Saccharopine dehydrogenase NADP-binding domain-containing protein</fullName>
    </submittedName>
</protein>
<reference evidence="2 3" key="1">
    <citation type="submission" date="2021-05" db="EMBL/GenBank/DDBJ databases">
        <title>Direct Submission.</title>
        <authorList>
            <person name="Li K."/>
            <person name="Gao J."/>
        </authorList>
    </citation>
    <scope>NUCLEOTIDE SEQUENCE [LARGE SCALE GENOMIC DNA]</scope>
    <source>
        <strain evidence="2 3">Mg02</strain>
    </source>
</reference>
<dbReference type="RefSeq" id="WP_220561161.1">
    <property type="nucleotide sequence ID" value="NZ_CP074133.1"/>
</dbReference>
<dbReference type="SUPFAM" id="SSF51735">
    <property type="entry name" value="NAD(P)-binding Rossmann-fold domains"/>
    <property type="match status" value="1"/>
</dbReference>
<evidence type="ECO:0000313" key="3">
    <source>
        <dbReference type="Proteomes" id="UP000676079"/>
    </source>
</evidence>
<organism evidence="2 3">
    <name type="scientific">Nocardiopsis changdeensis</name>
    <dbReference type="NCBI Taxonomy" id="2831969"/>
    <lineage>
        <taxon>Bacteria</taxon>
        <taxon>Bacillati</taxon>
        <taxon>Actinomycetota</taxon>
        <taxon>Actinomycetes</taxon>
        <taxon>Streptosporangiales</taxon>
        <taxon>Nocardiopsidaceae</taxon>
        <taxon>Nocardiopsis</taxon>
    </lineage>
</organism>
<sequence>MNSSTTHRSARGRVVVYGAYGHTGRFVVAELLRRGLEPVLSGRNADRLADLAPAHPGLEVRPAPDARALGRAVAGAAAVVNAAGPFLDTAGPVAAAAVAAGAHYLDVTAEQPAAAATLREHAASAAAAGVAVLPAMAFYGGLADLLATAAAGGDPVQEVTVAVGLDGWRPTEGTRVTGERNTAPRLLVEGGRLVRLEEVAPAGRDWDFPGPLGRQATVPLPFSEIVLLHRHLGADRITSYLNEGPLAELRDPATPGPEAADATGRSAQRFAVDVRVRVEGTERRATASGQDIYAVTAPLLAEAVVRLLDGRVRAVGALAPGEVFDAADFLSALAPDPLALTLPAAVPVP</sequence>